<evidence type="ECO:0000256" key="2">
    <source>
        <dbReference type="ARBA" id="ARBA00022679"/>
    </source>
</evidence>
<keyword evidence="4" id="KW-1185">Reference proteome</keyword>
<organism evidence="3 4">
    <name type="scientific">Sneathiella chinensis</name>
    <dbReference type="NCBI Taxonomy" id="349750"/>
    <lineage>
        <taxon>Bacteria</taxon>
        <taxon>Pseudomonadati</taxon>
        <taxon>Pseudomonadota</taxon>
        <taxon>Alphaproteobacteria</taxon>
        <taxon>Sneathiellales</taxon>
        <taxon>Sneathiellaceae</taxon>
        <taxon>Sneathiella</taxon>
    </lineage>
</organism>
<keyword evidence="2 3" id="KW-0808">Transferase</keyword>
<dbReference type="SUPFAM" id="SSF53756">
    <property type="entry name" value="UDP-Glycosyltransferase/glycogen phosphorylase"/>
    <property type="match status" value="1"/>
</dbReference>
<dbReference type="InterPro" id="IPR051199">
    <property type="entry name" value="LPS_LOS_Heptosyltrfase"/>
</dbReference>
<evidence type="ECO:0000313" key="4">
    <source>
        <dbReference type="Proteomes" id="UP001161409"/>
    </source>
</evidence>
<dbReference type="PANTHER" id="PTHR30160">
    <property type="entry name" value="TETRAACYLDISACCHARIDE 4'-KINASE-RELATED"/>
    <property type="match status" value="1"/>
</dbReference>
<dbReference type="Pfam" id="PF01075">
    <property type="entry name" value="Glyco_transf_9"/>
    <property type="match status" value="1"/>
</dbReference>
<dbReference type="InterPro" id="IPR002201">
    <property type="entry name" value="Glyco_trans_9"/>
</dbReference>
<dbReference type="CDD" id="cd03789">
    <property type="entry name" value="GT9_LPS_heptosyltransferase"/>
    <property type="match status" value="1"/>
</dbReference>
<protein>
    <submittedName>
        <fullName evidence="3">Glycosyl transferase</fullName>
    </submittedName>
</protein>
<dbReference type="Proteomes" id="UP001161409">
    <property type="component" value="Unassembled WGS sequence"/>
</dbReference>
<dbReference type="GO" id="GO:0016740">
    <property type="term" value="F:transferase activity"/>
    <property type="evidence" value="ECO:0007669"/>
    <property type="project" value="UniProtKB-KW"/>
</dbReference>
<gene>
    <name evidence="3" type="ORF">GCM10007924_05980</name>
</gene>
<comment type="caution">
    <text evidence="3">The sequence shown here is derived from an EMBL/GenBank/DDBJ whole genome shotgun (WGS) entry which is preliminary data.</text>
</comment>
<proteinExistence type="predicted"/>
<dbReference type="RefSeq" id="WP_169559382.1">
    <property type="nucleotide sequence ID" value="NZ_BSNF01000001.1"/>
</dbReference>
<keyword evidence="1" id="KW-0328">Glycosyltransferase</keyword>
<dbReference type="PANTHER" id="PTHR30160:SF1">
    <property type="entry name" value="LIPOPOLYSACCHARIDE 1,2-N-ACETYLGLUCOSAMINETRANSFERASE-RELATED"/>
    <property type="match status" value="1"/>
</dbReference>
<reference evidence="3" key="1">
    <citation type="journal article" date="2014" name="Int. J. Syst. Evol. Microbiol.">
        <title>Complete genome of a new Firmicutes species belonging to the dominant human colonic microbiota ('Ruminococcus bicirculans') reveals two chromosomes and a selective capacity to utilize plant glucans.</title>
        <authorList>
            <consortium name="NISC Comparative Sequencing Program"/>
            <person name="Wegmann U."/>
            <person name="Louis P."/>
            <person name="Goesmann A."/>
            <person name="Henrissat B."/>
            <person name="Duncan S.H."/>
            <person name="Flint H.J."/>
        </authorList>
    </citation>
    <scope>NUCLEOTIDE SEQUENCE</scope>
    <source>
        <strain evidence="3">NBRC 103408</strain>
    </source>
</reference>
<dbReference type="EMBL" id="BSNF01000001">
    <property type="protein sequence ID" value="GLQ05377.1"/>
    <property type="molecule type" value="Genomic_DNA"/>
</dbReference>
<dbReference type="Gene3D" id="3.40.50.2000">
    <property type="entry name" value="Glycogen Phosphorylase B"/>
    <property type="match status" value="2"/>
</dbReference>
<reference evidence="3" key="2">
    <citation type="submission" date="2023-01" db="EMBL/GenBank/DDBJ databases">
        <title>Draft genome sequence of Sneathiella chinensis strain NBRC 103408.</title>
        <authorList>
            <person name="Sun Q."/>
            <person name="Mori K."/>
        </authorList>
    </citation>
    <scope>NUCLEOTIDE SEQUENCE</scope>
    <source>
        <strain evidence="3">NBRC 103408</strain>
    </source>
</reference>
<evidence type="ECO:0000256" key="1">
    <source>
        <dbReference type="ARBA" id="ARBA00022676"/>
    </source>
</evidence>
<accession>A0ABQ5TZT6</accession>
<evidence type="ECO:0000313" key="3">
    <source>
        <dbReference type="EMBL" id="GLQ05377.1"/>
    </source>
</evidence>
<sequence length="311" mass="33248">MTNRAQNILVIKHGAFGDVVLAQALFQAIRAHHPAARITLLTTALFKPFLEKSGLFDDIWVDDKPKLWQVRRLLALKRKLRSGNFDRVYDLQTSSRSSSYLKLFPAGRRPEWSGVAPGCSHPHRNPNRGRLHTVERQSEQLAQAGITDMPPADFSWAIKAARDFALPVPYALLVPGGSAHRPEKRWPAASYGALAGHLVSQGVTPVLIGGKAEADVLAEICGICPEAIDLSSKTSLEDLAGLGAGAALAVGNDTGPLHMIAAVGCPVTVLFSRASDPSRARPRGQAVTVLQRDDLASLSLDAVIATLPSGA</sequence>
<name>A0ABQ5TZT6_9PROT</name>